<keyword evidence="4 6" id="KW-1133">Transmembrane helix</keyword>
<sequence>MAAFQVYLQIWLTMSLLADGLVVGQAILVGAFANQDYEKAEATASRVLQGENISYLFARN</sequence>
<evidence type="ECO:0000313" key="7">
    <source>
        <dbReference type="EMBL" id="KOM38012.1"/>
    </source>
</evidence>
<proteinExistence type="inferred from homology"/>
<keyword evidence="5 6" id="KW-0472">Membrane</keyword>
<keyword evidence="3 6" id="KW-0812">Transmembrane</keyword>
<comment type="subcellular location">
    <subcellularLocation>
        <location evidence="1">Membrane</location>
        <topology evidence="1">Multi-pass membrane protein</topology>
    </subcellularLocation>
</comment>
<comment type="similarity">
    <text evidence="2">Belongs to the multi antimicrobial extrusion (MATE) (TC 2.A.66.1) family.</text>
</comment>
<accession>A0A0L9U5T5</accession>
<dbReference type="Proteomes" id="UP000053144">
    <property type="component" value="Chromosome 3"/>
</dbReference>
<dbReference type="InterPro" id="IPR044644">
    <property type="entry name" value="DinF-like"/>
</dbReference>
<evidence type="ECO:0000256" key="1">
    <source>
        <dbReference type="ARBA" id="ARBA00004141"/>
    </source>
</evidence>
<dbReference type="PANTHER" id="PTHR42893:SF4">
    <property type="entry name" value="PROTEIN DETOXIFICATION 42"/>
    <property type="match status" value="1"/>
</dbReference>
<reference evidence="8" key="1">
    <citation type="journal article" date="2015" name="Proc. Natl. Acad. Sci. U.S.A.">
        <title>Genome sequencing of adzuki bean (Vigna angularis) provides insight into high starch and low fat accumulation and domestication.</title>
        <authorList>
            <person name="Yang K."/>
            <person name="Tian Z."/>
            <person name="Chen C."/>
            <person name="Luo L."/>
            <person name="Zhao B."/>
            <person name="Wang Z."/>
            <person name="Yu L."/>
            <person name="Li Y."/>
            <person name="Sun Y."/>
            <person name="Li W."/>
            <person name="Chen Y."/>
            <person name="Li Y."/>
            <person name="Zhang Y."/>
            <person name="Ai D."/>
            <person name="Zhao J."/>
            <person name="Shang C."/>
            <person name="Ma Y."/>
            <person name="Wu B."/>
            <person name="Wang M."/>
            <person name="Gao L."/>
            <person name="Sun D."/>
            <person name="Zhang P."/>
            <person name="Guo F."/>
            <person name="Wang W."/>
            <person name="Li Y."/>
            <person name="Wang J."/>
            <person name="Varshney R.K."/>
            <person name="Wang J."/>
            <person name="Ling H.Q."/>
            <person name="Wan P."/>
        </authorList>
    </citation>
    <scope>NUCLEOTIDE SEQUENCE</scope>
    <source>
        <strain evidence="8">cv. Jingnong 6</strain>
    </source>
</reference>
<evidence type="ECO:0000256" key="6">
    <source>
        <dbReference type="SAM" id="Phobius"/>
    </source>
</evidence>
<organism evidence="7 8">
    <name type="scientific">Phaseolus angularis</name>
    <name type="common">Azuki bean</name>
    <name type="synonym">Vigna angularis</name>
    <dbReference type="NCBI Taxonomy" id="3914"/>
    <lineage>
        <taxon>Eukaryota</taxon>
        <taxon>Viridiplantae</taxon>
        <taxon>Streptophyta</taxon>
        <taxon>Embryophyta</taxon>
        <taxon>Tracheophyta</taxon>
        <taxon>Spermatophyta</taxon>
        <taxon>Magnoliopsida</taxon>
        <taxon>eudicotyledons</taxon>
        <taxon>Gunneridae</taxon>
        <taxon>Pentapetalae</taxon>
        <taxon>rosids</taxon>
        <taxon>fabids</taxon>
        <taxon>Fabales</taxon>
        <taxon>Fabaceae</taxon>
        <taxon>Papilionoideae</taxon>
        <taxon>50 kb inversion clade</taxon>
        <taxon>NPAAA clade</taxon>
        <taxon>indigoferoid/millettioid clade</taxon>
        <taxon>Phaseoleae</taxon>
        <taxon>Vigna</taxon>
    </lineage>
</organism>
<dbReference type="GO" id="GO:0016020">
    <property type="term" value="C:membrane"/>
    <property type="evidence" value="ECO:0007669"/>
    <property type="project" value="UniProtKB-SubCell"/>
</dbReference>
<protein>
    <submittedName>
        <fullName evidence="7">Uncharacterized protein</fullName>
    </submittedName>
</protein>
<feature type="transmembrane region" description="Helical" evidence="6">
    <location>
        <begin position="6"/>
        <end position="33"/>
    </location>
</feature>
<dbReference type="EMBL" id="CM003373">
    <property type="protein sequence ID" value="KOM38012.1"/>
    <property type="molecule type" value="Genomic_DNA"/>
</dbReference>
<evidence type="ECO:0000256" key="4">
    <source>
        <dbReference type="ARBA" id="ARBA00022989"/>
    </source>
</evidence>
<evidence type="ECO:0000256" key="2">
    <source>
        <dbReference type="ARBA" id="ARBA00010199"/>
    </source>
</evidence>
<name>A0A0L9U5T5_PHAAN</name>
<dbReference type="PANTHER" id="PTHR42893">
    <property type="entry name" value="PROTEIN DETOXIFICATION 44, CHLOROPLASTIC-RELATED"/>
    <property type="match status" value="1"/>
</dbReference>
<evidence type="ECO:0000256" key="5">
    <source>
        <dbReference type="ARBA" id="ARBA00023136"/>
    </source>
</evidence>
<dbReference type="STRING" id="3914.A0A0L9U5T5"/>
<dbReference type="Gramene" id="KOM38012">
    <property type="protein sequence ID" value="KOM38012"/>
    <property type="gene ID" value="LR48_Vigan03g139400"/>
</dbReference>
<dbReference type="AlphaFoldDB" id="A0A0L9U5T5"/>
<gene>
    <name evidence="7" type="ORF">LR48_Vigan03g139400</name>
</gene>
<evidence type="ECO:0000313" key="8">
    <source>
        <dbReference type="Proteomes" id="UP000053144"/>
    </source>
</evidence>
<evidence type="ECO:0000256" key="3">
    <source>
        <dbReference type="ARBA" id="ARBA00022692"/>
    </source>
</evidence>